<dbReference type="Gene3D" id="1.10.486.10">
    <property type="entry name" value="PCRA, domain 4"/>
    <property type="match status" value="1"/>
</dbReference>
<keyword evidence="2 9" id="KW-0378">Hydrolase</keyword>
<dbReference type="Pfam" id="PF00580">
    <property type="entry name" value="UvrD-helicase"/>
    <property type="match status" value="1"/>
</dbReference>
<keyword evidence="1 9" id="KW-0547">Nucleotide-binding</keyword>
<dbReference type="Pfam" id="PF13361">
    <property type="entry name" value="UvrD_C"/>
    <property type="match status" value="1"/>
</dbReference>
<keyword evidence="13" id="KW-1185">Reference proteome</keyword>
<reference evidence="12" key="1">
    <citation type="submission" date="2023-03" db="EMBL/GenBank/DDBJ databases">
        <authorList>
            <person name="Steffen K."/>
            <person name="Cardenas P."/>
        </authorList>
    </citation>
    <scope>NUCLEOTIDE SEQUENCE</scope>
</reference>
<comment type="caution">
    <text evidence="12">The sequence shown here is derived from an EMBL/GenBank/DDBJ whole genome shotgun (WGS) entry which is preliminary data.</text>
</comment>
<evidence type="ECO:0000256" key="2">
    <source>
        <dbReference type="ARBA" id="ARBA00022801"/>
    </source>
</evidence>
<dbReference type="PROSITE" id="PS51217">
    <property type="entry name" value="UVRD_HELICASE_CTER"/>
    <property type="match status" value="1"/>
</dbReference>
<dbReference type="InterPro" id="IPR000212">
    <property type="entry name" value="DNA_helicase_UvrD/REP"/>
</dbReference>
<dbReference type="GO" id="GO:0005524">
    <property type="term" value="F:ATP binding"/>
    <property type="evidence" value="ECO:0007669"/>
    <property type="project" value="UniProtKB-UniRule"/>
</dbReference>
<evidence type="ECO:0000256" key="6">
    <source>
        <dbReference type="ARBA" id="ARBA00034617"/>
    </source>
</evidence>
<keyword evidence="3 9" id="KW-0347">Helicase</keyword>
<organism evidence="12 13">
    <name type="scientific">Geodia barretti</name>
    <name type="common">Barrett's horny sponge</name>
    <dbReference type="NCBI Taxonomy" id="519541"/>
    <lineage>
        <taxon>Eukaryota</taxon>
        <taxon>Metazoa</taxon>
        <taxon>Porifera</taxon>
        <taxon>Demospongiae</taxon>
        <taxon>Heteroscleromorpha</taxon>
        <taxon>Tetractinellida</taxon>
        <taxon>Astrophorina</taxon>
        <taxon>Geodiidae</taxon>
        <taxon>Geodia</taxon>
    </lineage>
</organism>
<feature type="domain" description="UvrD-like helicase ATP-binding" evidence="10">
    <location>
        <begin position="1"/>
        <end position="322"/>
    </location>
</feature>
<dbReference type="Gene3D" id="3.40.50.300">
    <property type="entry name" value="P-loop containing nucleotide triphosphate hydrolases"/>
    <property type="match status" value="2"/>
</dbReference>
<keyword evidence="5" id="KW-0413">Isomerase</keyword>
<dbReference type="SUPFAM" id="SSF52540">
    <property type="entry name" value="P-loop containing nucleoside triphosphate hydrolases"/>
    <property type="match status" value="1"/>
</dbReference>
<feature type="domain" description="UvrD-like helicase C-terminal" evidence="11">
    <location>
        <begin position="334"/>
        <end position="559"/>
    </location>
</feature>
<evidence type="ECO:0000256" key="4">
    <source>
        <dbReference type="ARBA" id="ARBA00022840"/>
    </source>
</evidence>
<keyword evidence="4 9" id="KW-0067">ATP-binding</keyword>
<dbReference type="GO" id="GO:0005829">
    <property type="term" value="C:cytosol"/>
    <property type="evidence" value="ECO:0007669"/>
    <property type="project" value="TreeGrafter"/>
</dbReference>
<name>A0AA35QSE8_GEOBA</name>
<dbReference type="GO" id="GO:0043138">
    <property type="term" value="F:3'-5' DNA helicase activity"/>
    <property type="evidence" value="ECO:0007669"/>
    <property type="project" value="UniProtKB-EC"/>
</dbReference>
<comment type="catalytic activity">
    <reaction evidence="8">
        <text>ATP + H2O = ADP + phosphate + H(+)</text>
        <dbReference type="Rhea" id="RHEA:13065"/>
        <dbReference type="ChEBI" id="CHEBI:15377"/>
        <dbReference type="ChEBI" id="CHEBI:15378"/>
        <dbReference type="ChEBI" id="CHEBI:30616"/>
        <dbReference type="ChEBI" id="CHEBI:43474"/>
        <dbReference type="ChEBI" id="CHEBI:456216"/>
        <dbReference type="EC" id="5.6.2.4"/>
    </reaction>
</comment>
<dbReference type="EC" id="5.6.2.4" evidence="7"/>
<evidence type="ECO:0000256" key="9">
    <source>
        <dbReference type="PROSITE-ProRule" id="PRU00560"/>
    </source>
</evidence>
<dbReference type="InterPro" id="IPR014016">
    <property type="entry name" value="UvrD-like_ATP-bd"/>
</dbReference>
<accession>A0AA35QSE8</accession>
<dbReference type="PROSITE" id="PS51198">
    <property type="entry name" value="UVRD_HELICASE_ATP_BIND"/>
    <property type="match status" value="1"/>
</dbReference>
<dbReference type="EMBL" id="CASHTH010000025">
    <property type="protein sequence ID" value="CAI7989196.1"/>
    <property type="molecule type" value="Genomic_DNA"/>
</dbReference>
<comment type="catalytic activity">
    <reaction evidence="6">
        <text>Couples ATP hydrolysis with the unwinding of duplex DNA by translocating in the 3'-5' direction.</text>
        <dbReference type="EC" id="5.6.2.4"/>
    </reaction>
</comment>
<evidence type="ECO:0000256" key="1">
    <source>
        <dbReference type="ARBA" id="ARBA00022741"/>
    </source>
</evidence>
<comment type="caution">
    <text evidence="9">Lacks conserved residue(s) required for the propagation of feature annotation.</text>
</comment>
<dbReference type="GO" id="GO:0000725">
    <property type="term" value="P:recombinational repair"/>
    <property type="evidence" value="ECO:0007669"/>
    <property type="project" value="TreeGrafter"/>
</dbReference>
<sequence length="559" mass="64073">MDQVASDLDFDEKWNEWLDWALDDAANIPTLPIALSLGLRPSHLRQIALQFHRNYDLLEGVDFDDRQMPAFDSAQKLVAGVQEFERLCSFSELQENDQLYQHVQSKLSSIRQLSEMDPGSPAALGMLSRLMPIRMTRGRQGDWLNDSASGVNACKLLKEYLQEHHDAVAEELDHARDVSLPPILSALRDFVVGYEQERKREGRAGYHDLLVWARNLLRDNIDVRDHFRQRYTHILLDEVQDTDPIQTQIAMFLAEDVLDGTPQESRPTDWRHVTPADGRLFVVGDPKQSIYRFRRADVRQLNILRRQMSQTSVHLDQNFRSHRPIIEWVNHLFGSWMEASESQAEYVSLRHRWEAATDYEWAPWVWYLGDEFDSPIGEIRALECQSIAAALEQVHRNRWQVRSGEINGVPDYRPAKYSDICILMPTRTGLRDLEVALDDAEVPYRLEGSSLIFDTQEVRDLLNCLRAIDDPGDEVAIVAALRSPAFACTDVDLLRYYESGRRFEYTASGAAQAQARSSPINGSVAEGLDALCDYHERRIVEDNGRGWLILICSRPGPTQ</sequence>
<dbReference type="InterPro" id="IPR027417">
    <property type="entry name" value="P-loop_NTPase"/>
</dbReference>
<dbReference type="AlphaFoldDB" id="A0AA35QSE8"/>
<proteinExistence type="predicted"/>
<dbReference type="Proteomes" id="UP001174909">
    <property type="component" value="Unassembled WGS sequence"/>
</dbReference>
<dbReference type="GO" id="GO:0003677">
    <property type="term" value="F:DNA binding"/>
    <property type="evidence" value="ECO:0007669"/>
    <property type="project" value="InterPro"/>
</dbReference>
<dbReference type="GO" id="GO:0016787">
    <property type="term" value="F:hydrolase activity"/>
    <property type="evidence" value="ECO:0007669"/>
    <property type="project" value="UniProtKB-UniRule"/>
</dbReference>
<dbReference type="InterPro" id="IPR014017">
    <property type="entry name" value="DNA_helicase_UvrD-like_C"/>
</dbReference>
<dbReference type="PANTHER" id="PTHR11070">
    <property type="entry name" value="UVRD / RECB / PCRA DNA HELICASE FAMILY MEMBER"/>
    <property type="match status" value="1"/>
</dbReference>
<gene>
    <name evidence="12" type="ORF">GBAR_LOCUS165</name>
</gene>
<evidence type="ECO:0000256" key="3">
    <source>
        <dbReference type="ARBA" id="ARBA00022806"/>
    </source>
</evidence>
<evidence type="ECO:0000259" key="11">
    <source>
        <dbReference type="PROSITE" id="PS51217"/>
    </source>
</evidence>
<evidence type="ECO:0000313" key="13">
    <source>
        <dbReference type="Proteomes" id="UP001174909"/>
    </source>
</evidence>
<evidence type="ECO:0000256" key="8">
    <source>
        <dbReference type="ARBA" id="ARBA00048988"/>
    </source>
</evidence>
<evidence type="ECO:0000259" key="10">
    <source>
        <dbReference type="PROSITE" id="PS51198"/>
    </source>
</evidence>
<evidence type="ECO:0000313" key="12">
    <source>
        <dbReference type="EMBL" id="CAI7989196.1"/>
    </source>
</evidence>
<evidence type="ECO:0000256" key="5">
    <source>
        <dbReference type="ARBA" id="ARBA00023235"/>
    </source>
</evidence>
<evidence type="ECO:0000256" key="7">
    <source>
        <dbReference type="ARBA" id="ARBA00034808"/>
    </source>
</evidence>
<protein>
    <recommendedName>
        <fullName evidence="7">DNA 3'-5' helicase</fullName>
        <ecNumber evidence="7">5.6.2.4</ecNumber>
    </recommendedName>
</protein>
<dbReference type="GO" id="GO:0009338">
    <property type="term" value="C:exodeoxyribonuclease V complex"/>
    <property type="evidence" value="ECO:0007669"/>
    <property type="project" value="TreeGrafter"/>
</dbReference>
<dbReference type="PANTHER" id="PTHR11070:SF23">
    <property type="entry name" value="RECBCD ENZYME SUBUNIT RECB"/>
    <property type="match status" value="1"/>
</dbReference>